<evidence type="ECO:0000313" key="1">
    <source>
        <dbReference type="EMBL" id="VYT47683.1"/>
    </source>
</evidence>
<gene>
    <name evidence="1" type="ORF">BCLFYP20_04552</name>
</gene>
<reference evidence="1" key="1">
    <citation type="submission" date="2019-11" db="EMBL/GenBank/DDBJ databases">
        <authorList>
            <person name="Feng L."/>
        </authorList>
    </citation>
    <scope>NUCLEOTIDE SEQUENCE</scope>
    <source>
        <strain evidence="1">BcaccaeLFYP20</strain>
    </source>
</reference>
<dbReference type="AlphaFoldDB" id="A0A6N2X0S9"/>
<proteinExistence type="predicted"/>
<accession>A0A6N2X0S9</accession>
<dbReference type="EMBL" id="CACRTB010000038">
    <property type="protein sequence ID" value="VYT47683.1"/>
    <property type="molecule type" value="Genomic_DNA"/>
</dbReference>
<organism evidence="1">
    <name type="scientific">Bacteroides caccae</name>
    <dbReference type="NCBI Taxonomy" id="47678"/>
    <lineage>
        <taxon>Bacteria</taxon>
        <taxon>Pseudomonadati</taxon>
        <taxon>Bacteroidota</taxon>
        <taxon>Bacteroidia</taxon>
        <taxon>Bacteroidales</taxon>
        <taxon>Bacteroidaceae</taxon>
        <taxon>Bacteroides</taxon>
    </lineage>
</organism>
<name>A0A6N2X0S9_9BACE</name>
<protein>
    <submittedName>
        <fullName evidence="1">Uncharacterized protein</fullName>
    </submittedName>
</protein>
<sequence>MRTWLLYIDSNVTKSAFYFAQIQSEIAILLQFSLVIKEVCQNAHLLFFKHKAPTFTSWGFVIT</sequence>